<organism evidence="1 2">
    <name type="scientific">Halolamina pelagica</name>
    <dbReference type="NCBI Taxonomy" id="699431"/>
    <lineage>
        <taxon>Archaea</taxon>
        <taxon>Methanobacteriati</taxon>
        <taxon>Methanobacteriota</taxon>
        <taxon>Stenosarchaea group</taxon>
        <taxon>Halobacteria</taxon>
        <taxon>Halobacteriales</taxon>
        <taxon>Haloferacaceae</taxon>
    </lineage>
</organism>
<dbReference type="EMBL" id="FOXI01000029">
    <property type="protein sequence ID" value="SFQ18283.1"/>
    <property type="molecule type" value="Genomic_DNA"/>
</dbReference>
<dbReference type="AlphaFoldDB" id="A0A1I5WEP7"/>
<accession>A0A1I5WEP7</accession>
<gene>
    <name evidence="1" type="ORF">SAMN05216277_1295</name>
</gene>
<protein>
    <submittedName>
        <fullName evidence="1">Uncharacterized protein</fullName>
    </submittedName>
</protein>
<dbReference type="Proteomes" id="UP000183769">
    <property type="component" value="Unassembled WGS sequence"/>
</dbReference>
<name>A0A1I5WEP7_9EURY</name>
<evidence type="ECO:0000313" key="2">
    <source>
        <dbReference type="Proteomes" id="UP000183769"/>
    </source>
</evidence>
<sequence>MALFFEFTVWEIVRLKIWFNGLHSLKEVIHVHYQVLDYKFVRERFDANWLIEIGNLRLTAESLSPIDEQCVTPTDSLPAGMSECQARIVVIPSVN</sequence>
<reference evidence="2" key="1">
    <citation type="submission" date="2016-10" db="EMBL/GenBank/DDBJ databases">
        <authorList>
            <person name="Varghese N."/>
            <person name="Submissions S."/>
        </authorList>
    </citation>
    <scope>NUCLEOTIDE SEQUENCE [LARGE SCALE GENOMIC DNA]</scope>
    <source>
        <strain evidence="2">CGMCC 1.10329</strain>
    </source>
</reference>
<keyword evidence="2" id="KW-1185">Reference proteome</keyword>
<evidence type="ECO:0000313" key="1">
    <source>
        <dbReference type="EMBL" id="SFQ18283.1"/>
    </source>
</evidence>
<proteinExistence type="predicted"/>